<dbReference type="InterPro" id="IPR035992">
    <property type="entry name" value="Ricin_B-like_lectins"/>
</dbReference>
<dbReference type="SMART" id="SM00530">
    <property type="entry name" value="HTH_XRE"/>
    <property type="match status" value="1"/>
</dbReference>
<dbReference type="PROSITE" id="PS50231">
    <property type="entry name" value="RICIN_B_LECTIN"/>
    <property type="match status" value="1"/>
</dbReference>
<dbReference type="Gene3D" id="1.10.260.40">
    <property type="entry name" value="lambda repressor-like DNA-binding domains"/>
    <property type="match status" value="1"/>
</dbReference>
<keyword evidence="2" id="KW-0472">Membrane</keyword>
<evidence type="ECO:0000259" key="3">
    <source>
        <dbReference type="PROSITE" id="PS50943"/>
    </source>
</evidence>
<dbReference type="SMART" id="SM00458">
    <property type="entry name" value="RICIN"/>
    <property type="match status" value="1"/>
</dbReference>
<feature type="compositionally biased region" description="Low complexity" evidence="1">
    <location>
        <begin position="151"/>
        <end position="167"/>
    </location>
</feature>
<feature type="transmembrane region" description="Helical" evidence="2">
    <location>
        <begin position="125"/>
        <end position="147"/>
    </location>
</feature>
<dbReference type="CDD" id="cd23415">
    <property type="entry name" value="beta-trefoil_Ricin_AH"/>
    <property type="match status" value="1"/>
</dbReference>
<dbReference type="InterPro" id="IPR001387">
    <property type="entry name" value="Cro/C1-type_HTH"/>
</dbReference>
<evidence type="ECO:0000313" key="4">
    <source>
        <dbReference type="EMBL" id="KUF18009.1"/>
    </source>
</evidence>
<dbReference type="Proteomes" id="UP000054804">
    <property type="component" value="Unassembled WGS sequence"/>
</dbReference>
<dbReference type="OrthoDB" id="3534750at2"/>
<keyword evidence="2" id="KW-0812">Transmembrane</keyword>
<dbReference type="InterPro" id="IPR010982">
    <property type="entry name" value="Lambda_DNA-bd_dom_sf"/>
</dbReference>
<dbReference type="SUPFAM" id="SSF50370">
    <property type="entry name" value="Ricin B-like lectins"/>
    <property type="match status" value="1"/>
</dbReference>
<dbReference type="PROSITE" id="PS50943">
    <property type="entry name" value="HTH_CROC1"/>
    <property type="match status" value="1"/>
</dbReference>
<dbReference type="EMBL" id="LOCL01000032">
    <property type="protein sequence ID" value="KUF18009.1"/>
    <property type="molecule type" value="Genomic_DNA"/>
</dbReference>
<keyword evidence="5" id="KW-1185">Reference proteome</keyword>
<dbReference type="Pfam" id="PF00652">
    <property type="entry name" value="Ricin_B_lectin"/>
    <property type="match status" value="1"/>
</dbReference>
<feature type="compositionally biased region" description="Basic and acidic residues" evidence="1">
    <location>
        <begin position="1"/>
        <end position="11"/>
    </location>
</feature>
<keyword evidence="2" id="KW-1133">Transmembrane helix</keyword>
<evidence type="ECO:0000256" key="2">
    <source>
        <dbReference type="SAM" id="Phobius"/>
    </source>
</evidence>
<organism evidence="4 5">
    <name type="scientific">Streptomyces silvensis</name>
    <dbReference type="NCBI Taxonomy" id="1765722"/>
    <lineage>
        <taxon>Bacteria</taxon>
        <taxon>Bacillati</taxon>
        <taxon>Actinomycetota</taxon>
        <taxon>Actinomycetes</taxon>
        <taxon>Kitasatosporales</taxon>
        <taxon>Streptomycetaceae</taxon>
        <taxon>Streptomyces</taxon>
    </lineage>
</organism>
<proteinExistence type="predicted"/>
<feature type="region of interest" description="Disordered" evidence="1">
    <location>
        <begin position="85"/>
        <end position="106"/>
    </location>
</feature>
<dbReference type="GO" id="GO:0003677">
    <property type="term" value="F:DNA binding"/>
    <property type="evidence" value="ECO:0007669"/>
    <property type="project" value="InterPro"/>
</dbReference>
<comment type="caution">
    <text evidence="4">The sequence shown here is derived from an EMBL/GenBank/DDBJ whole genome shotgun (WGS) entry which is preliminary data.</text>
</comment>
<gene>
    <name evidence="4" type="ORF">AT728_20415</name>
</gene>
<dbReference type="Pfam" id="PF13560">
    <property type="entry name" value="HTH_31"/>
    <property type="match status" value="1"/>
</dbReference>
<name>A0A0W7X548_9ACTN</name>
<feature type="region of interest" description="Disordered" evidence="1">
    <location>
        <begin position="151"/>
        <end position="212"/>
    </location>
</feature>
<accession>A0A0W7X548</accession>
<dbReference type="InterPro" id="IPR000772">
    <property type="entry name" value="Ricin_B_lectin"/>
</dbReference>
<dbReference type="RefSeq" id="WP_058847787.1">
    <property type="nucleotide sequence ID" value="NZ_LOCL01000032.1"/>
</dbReference>
<dbReference type="SUPFAM" id="SSF47413">
    <property type="entry name" value="lambda repressor-like DNA-binding domains"/>
    <property type="match status" value="1"/>
</dbReference>
<evidence type="ECO:0000256" key="1">
    <source>
        <dbReference type="SAM" id="MobiDB-lite"/>
    </source>
</evidence>
<dbReference type="Gene3D" id="2.80.10.50">
    <property type="match status" value="1"/>
</dbReference>
<sequence length="332" mass="35151">MTDRGRGEHTAAARRLGGALRALQQRSGRTLRSLEEQVRISDSSLSRYFRGDTVPPWPVVRDVCRALGGDPTEYRVLWEAADRSRPEPLPEAAAAPPPAAPPPPAAVQGVRAARAFVRAGLSGRWTCAAAGAAAGLLTGVLVTVLVLPQDSPPGSRAAAPASSTGPTLPVLPAHPSQTSAPFPPARPADTLAKAPPGDGPTYTESAGATRPPEATRIFVSRATGNCLDDSLDKGLRSYACNGMPYQWWTVRRYADGARQLRNHATGKCLDHDPADLRTARCGAAPSQKWVFAPGHDEAVGLRNADTGRCLEDDGRAGLRAVRCSPTRQQKWA</sequence>
<dbReference type="AlphaFoldDB" id="A0A0W7X548"/>
<protein>
    <recommendedName>
        <fullName evidence="3">HTH cro/C1-type domain-containing protein</fullName>
    </recommendedName>
</protein>
<feature type="domain" description="HTH cro/C1-type" evidence="3">
    <location>
        <begin position="20"/>
        <end position="74"/>
    </location>
</feature>
<feature type="compositionally biased region" description="Pro residues" evidence="1">
    <location>
        <begin position="95"/>
        <end position="105"/>
    </location>
</feature>
<dbReference type="STRING" id="1765722.AT728_20415"/>
<feature type="region of interest" description="Disordered" evidence="1">
    <location>
        <begin position="1"/>
        <end position="21"/>
    </location>
</feature>
<reference evidence="4 5" key="1">
    <citation type="submission" date="2015-12" db="EMBL/GenBank/DDBJ databases">
        <title>Draft genome sequence of Streptomyces silvensis ATCC 53525, a producer of novel hormone antagonists.</title>
        <authorList>
            <person name="Johnston C.W."/>
            <person name="Li Y."/>
            <person name="Magarvey N.A."/>
        </authorList>
    </citation>
    <scope>NUCLEOTIDE SEQUENCE [LARGE SCALE GENOMIC DNA]</scope>
    <source>
        <strain evidence="4 5">ATCC 53525</strain>
    </source>
</reference>
<dbReference type="CDD" id="cd00093">
    <property type="entry name" value="HTH_XRE"/>
    <property type="match status" value="1"/>
</dbReference>
<evidence type="ECO:0000313" key="5">
    <source>
        <dbReference type="Proteomes" id="UP000054804"/>
    </source>
</evidence>